<feature type="coiled-coil region" evidence="1">
    <location>
        <begin position="143"/>
        <end position="170"/>
    </location>
</feature>
<gene>
    <name evidence="2" type="ORF">GE061_003209</name>
</gene>
<name>A0A8S9X3Y7_APOLU</name>
<protein>
    <submittedName>
        <fullName evidence="2">Uncharacterized protein</fullName>
    </submittedName>
</protein>
<proteinExistence type="predicted"/>
<dbReference type="AlphaFoldDB" id="A0A8S9X3Y7"/>
<reference evidence="2" key="1">
    <citation type="journal article" date="2021" name="Mol. Ecol. Resour.">
        <title>Apolygus lucorum genome provides insights into omnivorousness and mesophyll feeding.</title>
        <authorList>
            <person name="Liu Y."/>
            <person name="Liu H."/>
            <person name="Wang H."/>
            <person name="Huang T."/>
            <person name="Liu B."/>
            <person name="Yang B."/>
            <person name="Yin L."/>
            <person name="Li B."/>
            <person name="Zhang Y."/>
            <person name="Zhang S."/>
            <person name="Jiang F."/>
            <person name="Zhang X."/>
            <person name="Ren Y."/>
            <person name="Wang B."/>
            <person name="Wang S."/>
            <person name="Lu Y."/>
            <person name="Wu K."/>
            <person name="Fan W."/>
            <person name="Wang G."/>
        </authorList>
    </citation>
    <scope>NUCLEOTIDE SEQUENCE</scope>
    <source>
        <strain evidence="2">12Hb</strain>
    </source>
</reference>
<evidence type="ECO:0000313" key="2">
    <source>
        <dbReference type="EMBL" id="KAF6202806.1"/>
    </source>
</evidence>
<dbReference type="Proteomes" id="UP000466442">
    <property type="component" value="Unassembled WGS sequence"/>
</dbReference>
<evidence type="ECO:0000313" key="3">
    <source>
        <dbReference type="Proteomes" id="UP000466442"/>
    </source>
</evidence>
<comment type="caution">
    <text evidence="2">The sequence shown here is derived from an EMBL/GenBank/DDBJ whole genome shotgun (WGS) entry which is preliminary data.</text>
</comment>
<evidence type="ECO:0000256" key="1">
    <source>
        <dbReference type="SAM" id="Coils"/>
    </source>
</evidence>
<organism evidence="2 3">
    <name type="scientific">Apolygus lucorum</name>
    <name type="common">Small green plant bug</name>
    <name type="synonym">Lygocoris lucorum</name>
    <dbReference type="NCBI Taxonomy" id="248454"/>
    <lineage>
        <taxon>Eukaryota</taxon>
        <taxon>Metazoa</taxon>
        <taxon>Ecdysozoa</taxon>
        <taxon>Arthropoda</taxon>
        <taxon>Hexapoda</taxon>
        <taxon>Insecta</taxon>
        <taxon>Pterygota</taxon>
        <taxon>Neoptera</taxon>
        <taxon>Paraneoptera</taxon>
        <taxon>Hemiptera</taxon>
        <taxon>Heteroptera</taxon>
        <taxon>Panheteroptera</taxon>
        <taxon>Cimicomorpha</taxon>
        <taxon>Miridae</taxon>
        <taxon>Mirini</taxon>
        <taxon>Apolygus</taxon>
    </lineage>
</organism>
<keyword evidence="1" id="KW-0175">Coiled coil</keyword>
<dbReference type="EMBL" id="WIXP02000011">
    <property type="protein sequence ID" value="KAF6202806.1"/>
    <property type="molecule type" value="Genomic_DNA"/>
</dbReference>
<accession>A0A8S9X3Y7</accession>
<sequence>MDLNQTRSTMNVNEDVGAAVFMKKFAEKKKLLDEAQNLYYSLCASVEQSTTELTALKMEKFSLQGLLQESEIRVKVYEKWERGLRDEDERARTAIKEAEILKKEELAKRDSHNKAFIKKVVELAEDYGRFKGKCDKKNVADSYNDLKAADEKLSHEIDEVKAELEFEESENFVPFMSDDPADELTLQDITDLQKLLEYDIQAAELSNANLQSQTGQLSVLKAALQKEIESLTEIMEK</sequence>
<keyword evidence="3" id="KW-1185">Reference proteome</keyword>